<proteinExistence type="predicted"/>
<name>A0A146F715_ASPKA</name>
<accession>A0A146F715</accession>
<reference evidence="2" key="4">
    <citation type="submission" date="2021-02" db="EMBL/GenBank/DDBJ databases">
        <title>Aspergillus luchuensis mut. kawachii IFO 4304 genome sequence.</title>
        <authorList>
            <person name="Mori K."/>
            <person name="Kadooka C."/>
            <person name="Goto M."/>
            <person name="Futagami T."/>
        </authorList>
    </citation>
    <scope>NUCLEOTIDE SEQUENCE</scope>
    <source>
        <strain evidence="2">IFO 4308</strain>
    </source>
</reference>
<protein>
    <submittedName>
        <fullName evidence="3">Uncharacterized protein</fullName>
    </submittedName>
</protein>
<evidence type="ECO:0000313" key="3">
    <source>
        <dbReference type="EMBL" id="GAT21867.1"/>
    </source>
</evidence>
<reference evidence="2" key="3">
    <citation type="submission" date="2021-01" db="EMBL/GenBank/DDBJ databases">
        <authorList>
            <consortium name="Aspergillus luchuensis mut. kawachii IFO 4304 genome sequencing consortium"/>
            <person name="Kazuki M."/>
            <person name="Futagami T."/>
        </authorList>
    </citation>
    <scope>NUCLEOTIDE SEQUENCE</scope>
    <source>
        <strain evidence="2">IFO 4308</strain>
    </source>
</reference>
<evidence type="ECO:0000313" key="2">
    <source>
        <dbReference type="EMBL" id="BCR96691.1"/>
    </source>
</evidence>
<dbReference type="AlphaFoldDB" id="A0A146F715"/>
<evidence type="ECO:0000313" key="5">
    <source>
        <dbReference type="Proteomes" id="UP000661280"/>
    </source>
</evidence>
<dbReference type="EMBL" id="BCWF01000012">
    <property type="protein sequence ID" value="GAT21867.1"/>
    <property type="molecule type" value="Genomic_DNA"/>
</dbReference>
<organism evidence="3 4">
    <name type="scientific">Aspergillus kawachii</name>
    <name type="common">White koji mold</name>
    <name type="synonym">Aspergillus awamori var. kawachi</name>
    <dbReference type="NCBI Taxonomy" id="1069201"/>
    <lineage>
        <taxon>Eukaryota</taxon>
        <taxon>Fungi</taxon>
        <taxon>Dikarya</taxon>
        <taxon>Ascomycota</taxon>
        <taxon>Pezizomycotina</taxon>
        <taxon>Eurotiomycetes</taxon>
        <taxon>Eurotiomycetidae</taxon>
        <taxon>Eurotiales</taxon>
        <taxon>Aspergillaceae</taxon>
        <taxon>Aspergillus</taxon>
        <taxon>Aspergillus subgen. Circumdati</taxon>
    </lineage>
</organism>
<feature type="compositionally biased region" description="Low complexity" evidence="1">
    <location>
        <begin position="31"/>
        <end position="51"/>
    </location>
</feature>
<dbReference type="RefSeq" id="XP_041540457.1">
    <property type="nucleotide sequence ID" value="XM_041686476.1"/>
</dbReference>
<feature type="region of interest" description="Disordered" evidence="1">
    <location>
        <begin position="29"/>
        <end position="66"/>
    </location>
</feature>
<dbReference type="Proteomes" id="UP000075230">
    <property type="component" value="Unassembled WGS sequence"/>
</dbReference>
<dbReference type="KEGG" id="aluc:AKAW2_30010A"/>
<evidence type="ECO:0000313" key="4">
    <source>
        <dbReference type="Proteomes" id="UP000075230"/>
    </source>
</evidence>
<reference evidence="4" key="2">
    <citation type="submission" date="2016-02" db="EMBL/GenBank/DDBJ databases">
        <title>Genome sequencing of Aspergillus luchuensis NBRC 4314.</title>
        <authorList>
            <person name="Yamada O."/>
        </authorList>
    </citation>
    <scope>NUCLEOTIDE SEQUENCE [LARGE SCALE GENOMIC DNA]</scope>
    <source>
        <strain evidence="4">RIB 2604</strain>
    </source>
</reference>
<evidence type="ECO:0000256" key="1">
    <source>
        <dbReference type="SAM" id="MobiDB-lite"/>
    </source>
</evidence>
<dbReference type="GeneID" id="64958016"/>
<reference evidence="3 4" key="1">
    <citation type="journal article" date="2016" name="DNA Res.">
        <title>Genome sequence of Aspergillus luchuensis NBRC 4314.</title>
        <authorList>
            <person name="Yamada O."/>
            <person name="Machida M."/>
            <person name="Hosoyama A."/>
            <person name="Goto M."/>
            <person name="Takahashi T."/>
            <person name="Futagami T."/>
            <person name="Yamagata Y."/>
            <person name="Takeuchi M."/>
            <person name="Kobayashi T."/>
            <person name="Koike H."/>
            <person name="Abe K."/>
            <person name="Asai K."/>
            <person name="Arita M."/>
            <person name="Fujita N."/>
            <person name="Fukuda K."/>
            <person name="Higa K."/>
            <person name="Horikawa H."/>
            <person name="Ishikawa T."/>
            <person name="Jinno K."/>
            <person name="Kato Y."/>
            <person name="Kirimura K."/>
            <person name="Mizutani O."/>
            <person name="Nakasone K."/>
            <person name="Sano M."/>
            <person name="Shiraishi Y."/>
            <person name="Tsukahara M."/>
            <person name="Gomi K."/>
        </authorList>
    </citation>
    <scope>NUCLEOTIDE SEQUENCE [LARGE SCALE GENOMIC DNA]</scope>
    <source>
        <strain evidence="3 4">RIB 2604</strain>
    </source>
</reference>
<gene>
    <name evidence="2" type="ORF">AKAW2_30010A</name>
    <name evidence="3" type="ORF">RIB2604_01200150</name>
</gene>
<feature type="region of interest" description="Disordered" evidence="1">
    <location>
        <begin position="1"/>
        <end position="20"/>
    </location>
</feature>
<sequence length="148" mass="16383">MQPPRHGNDPTNNVSARYIDPSELLFDDGMSDSSSYSISDSSYSHGTSNSSTLFETSDGESEHSCGYELLGSDMETDERSGSAAVSDSDTAELDLSDRSKVDKRLSDEFIVLSKRVVNSGGQQSRHYLVVGWIVEENLELFKELTMRR</sequence>
<dbReference type="OrthoDB" id="4486165at2759"/>
<dbReference type="EMBL" id="AP024427">
    <property type="protein sequence ID" value="BCR96691.1"/>
    <property type="molecule type" value="Genomic_DNA"/>
</dbReference>
<dbReference type="Proteomes" id="UP000661280">
    <property type="component" value="Chromosome 3"/>
</dbReference>
<keyword evidence="5" id="KW-1185">Reference proteome</keyword>